<gene>
    <name evidence="4" type="ORF">DAPPUDRAFT_122082</name>
</gene>
<feature type="compositionally biased region" description="Basic and acidic residues" evidence="2">
    <location>
        <begin position="96"/>
        <end position="106"/>
    </location>
</feature>
<keyword evidence="3" id="KW-1133">Transmembrane helix</keyword>
<evidence type="ECO:0000256" key="2">
    <source>
        <dbReference type="SAM" id="MobiDB-lite"/>
    </source>
</evidence>
<feature type="region of interest" description="Disordered" evidence="2">
    <location>
        <begin position="391"/>
        <end position="467"/>
    </location>
</feature>
<feature type="transmembrane region" description="Helical" evidence="3">
    <location>
        <begin position="6"/>
        <end position="29"/>
    </location>
</feature>
<dbReference type="PhylomeDB" id="E9I3P0"/>
<evidence type="ECO:0000256" key="1">
    <source>
        <dbReference type="SAM" id="Coils"/>
    </source>
</evidence>
<dbReference type="AlphaFoldDB" id="E9I3P0"/>
<reference evidence="4 5" key="1">
    <citation type="journal article" date="2011" name="Science">
        <title>The ecoresponsive genome of Daphnia pulex.</title>
        <authorList>
            <person name="Colbourne J.K."/>
            <person name="Pfrender M.E."/>
            <person name="Gilbert D."/>
            <person name="Thomas W.K."/>
            <person name="Tucker A."/>
            <person name="Oakley T.H."/>
            <person name="Tokishita S."/>
            <person name="Aerts A."/>
            <person name="Arnold G.J."/>
            <person name="Basu M.K."/>
            <person name="Bauer D.J."/>
            <person name="Caceres C.E."/>
            <person name="Carmel L."/>
            <person name="Casola C."/>
            <person name="Choi J.H."/>
            <person name="Detter J.C."/>
            <person name="Dong Q."/>
            <person name="Dusheyko S."/>
            <person name="Eads B.D."/>
            <person name="Frohlich T."/>
            <person name="Geiler-Samerotte K.A."/>
            <person name="Gerlach D."/>
            <person name="Hatcher P."/>
            <person name="Jogdeo S."/>
            <person name="Krijgsveld J."/>
            <person name="Kriventseva E.V."/>
            <person name="Kultz D."/>
            <person name="Laforsch C."/>
            <person name="Lindquist E."/>
            <person name="Lopez J."/>
            <person name="Manak J.R."/>
            <person name="Muller J."/>
            <person name="Pangilinan J."/>
            <person name="Patwardhan R.P."/>
            <person name="Pitluck S."/>
            <person name="Pritham E.J."/>
            <person name="Rechtsteiner A."/>
            <person name="Rho M."/>
            <person name="Rogozin I.B."/>
            <person name="Sakarya O."/>
            <person name="Salamov A."/>
            <person name="Schaack S."/>
            <person name="Shapiro H."/>
            <person name="Shiga Y."/>
            <person name="Skalitzky C."/>
            <person name="Smith Z."/>
            <person name="Souvorov A."/>
            <person name="Sung W."/>
            <person name="Tang Z."/>
            <person name="Tsuchiya D."/>
            <person name="Tu H."/>
            <person name="Vos H."/>
            <person name="Wang M."/>
            <person name="Wolf Y.I."/>
            <person name="Yamagata H."/>
            <person name="Yamada T."/>
            <person name="Ye Y."/>
            <person name="Shaw J.R."/>
            <person name="Andrews J."/>
            <person name="Crease T.J."/>
            <person name="Tang H."/>
            <person name="Lucas S.M."/>
            <person name="Robertson H.M."/>
            <person name="Bork P."/>
            <person name="Koonin E.V."/>
            <person name="Zdobnov E.M."/>
            <person name="Grigoriev I.V."/>
            <person name="Lynch M."/>
            <person name="Boore J.L."/>
        </authorList>
    </citation>
    <scope>NUCLEOTIDE SEQUENCE [LARGE SCALE GENOMIC DNA]</scope>
</reference>
<feature type="compositionally biased region" description="Basic and acidic residues" evidence="2">
    <location>
        <begin position="437"/>
        <end position="448"/>
    </location>
</feature>
<keyword evidence="3" id="KW-0472">Membrane</keyword>
<feature type="compositionally biased region" description="Basic and acidic residues" evidence="2">
    <location>
        <begin position="287"/>
        <end position="296"/>
    </location>
</feature>
<protein>
    <submittedName>
        <fullName evidence="4">Uncharacterized protein</fullName>
    </submittedName>
</protein>
<sequence length="467" mass="50520">MRIFLQVSSFNLGICLRALIYNLCTLLVLKDKTKKASKSARAELSDGDVEELQSKDKAKAKIPLTTFESQLKSKDKTKKASKSARVSDGDSDVEELQFKAKTEKASRPKSATAELSDGDSDSDLLSREELLLKLKKVNKEKKALEKENEILRRNNIILQKANCPKQPRSLTNPSTISKGPIGTRSYSSVLLTNRDPVRTTVRKPQETGPIGGGQMPIAPTVDADTFPELVQRPTTSTVVVLDGAPEDPISKPDGTESSSDTDADAEDTNCVGSSVASELVKKKKMKQTREFRDQQKQSKKRSRTASSSGSGEVAEEIESGVAQLVELGSPTREVPVSIPGVDINYFPALSGGNDVLPAPISPGVPSISSTIDQMDNEVVEEMDATEVVSISNPDEDISFSGGSIQPGQRPLDSQEASHVSETQESLGVPLGTPSAPIEEKSLKAMEAVRRKKAHDNKTQPSKPKFKY</sequence>
<feature type="region of interest" description="Disordered" evidence="2">
    <location>
        <begin position="164"/>
        <end position="183"/>
    </location>
</feature>
<accession>E9I3P0</accession>
<proteinExistence type="predicted"/>
<organism evidence="4 5">
    <name type="scientific">Daphnia pulex</name>
    <name type="common">Water flea</name>
    <dbReference type="NCBI Taxonomy" id="6669"/>
    <lineage>
        <taxon>Eukaryota</taxon>
        <taxon>Metazoa</taxon>
        <taxon>Ecdysozoa</taxon>
        <taxon>Arthropoda</taxon>
        <taxon>Crustacea</taxon>
        <taxon>Branchiopoda</taxon>
        <taxon>Diplostraca</taxon>
        <taxon>Cladocera</taxon>
        <taxon>Anomopoda</taxon>
        <taxon>Daphniidae</taxon>
        <taxon>Daphnia</taxon>
    </lineage>
</organism>
<feature type="region of interest" description="Disordered" evidence="2">
    <location>
        <begin position="236"/>
        <end position="317"/>
    </location>
</feature>
<keyword evidence="1" id="KW-0175">Coiled coil</keyword>
<dbReference type="EMBL" id="GL734670">
    <property type="protein sequence ID" value="EFX61390.1"/>
    <property type="molecule type" value="Genomic_DNA"/>
</dbReference>
<feature type="compositionally biased region" description="Polar residues" evidence="2">
    <location>
        <begin position="414"/>
        <end position="425"/>
    </location>
</feature>
<dbReference type="KEGG" id="dpx:DAPPUDRAFT_122082"/>
<dbReference type="HOGENOM" id="CLU_585622_0_0_1"/>
<evidence type="ECO:0000313" key="4">
    <source>
        <dbReference type="EMBL" id="EFX61390.1"/>
    </source>
</evidence>
<evidence type="ECO:0000256" key="3">
    <source>
        <dbReference type="SAM" id="Phobius"/>
    </source>
</evidence>
<feature type="compositionally biased region" description="Polar residues" evidence="2">
    <location>
        <begin position="168"/>
        <end position="177"/>
    </location>
</feature>
<feature type="region of interest" description="Disordered" evidence="2">
    <location>
        <begin position="71"/>
        <end position="122"/>
    </location>
</feature>
<feature type="coiled-coil region" evidence="1">
    <location>
        <begin position="127"/>
        <end position="161"/>
    </location>
</feature>
<evidence type="ECO:0000313" key="5">
    <source>
        <dbReference type="Proteomes" id="UP000000305"/>
    </source>
</evidence>
<keyword evidence="3" id="KW-0812">Transmembrane</keyword>
<name>E9I3P0_DAPPU</name>
<keyword evidence="5" id="KW-1185">Reference proteome</keyword>
<dbReference type="InParanoid" id="E9I3P0"/>
<dbReference type="Proteomes" id="UP000000305">
    <property type="component" value="Unassembled WGS sequence"/>
</dbReference>